<dbReference type="InterPro" id="IPR001330">
    <property type="entry name" value="Prenyltrans"/>
</dbReference>
<keyword evidence="5" id="KW-0479">Metal-binding</keyword>
<proteinExistence type="inferred from homology"/>
<feature type="domain" description="Prenyltransferase alpha-alpha toroid" evidence="8">
    <location>
        <begin position="12"/>
        <end position="329"/>
    </location>
</feature>
<keyword evidence="3" id="KW-0637">Prenyltransferase</keyword>
<keyword evidence="4 9" id="KW-0808">Transferase</keyword>
<comment type="caution">
    <text evidence="9">The sequence shown here is derived from an EMBL/GenBank/DDBJ whole genome shotgun (WGS) entry which is preliminary data.</text>
</comment>
<gene>
    <name evidence="9" type="ORF">HMN09_01179800</name>
</gene>
<keyword evidence="7" id="KW-0862">Zinc</keyword>
<protein>
    <submittedName>
        <fullName evidence="9">Terpenoid cyclases/Protein prenyltransferase</fullName>
    </submittedName>
</protein>
<dbReference type="SUPFAM" id="SSF48239">
    <property type="entry name" value="Terpenoid cyclases/Protein prenyltransferases"/>
    <property type="match status" value="1"/>
</dbReference>
<dbReference type="Gene3D" id="1.50.10.20">
    <property type="match status" value="1"/>
</dbReference>
<evidence type="ECO:0000256" key="6">
    <source>
        <dbReference type="ARBA" id="ARBA00022737"/>
    </source>
</evidence>
<dbReference type="InterPro" id="IPR045089">
    <property type="entry name" value="PGGT1B-like"/>
</dbReference>
<name>A0A8H6S6L3_MYCCL</name>
<sequence length="357" mass="38490">MSASTVPPLPTLARDAHIHHVMQALSQIPAGMISLDSSRMLIIFYCVSTLDLLGALEEKTTPAQRDVWRTWIWEQYVAGPFGTAFKPGTSMNDSTPHLITTYAALLSLAALRDDFSRLNRPGVLAFLRACQKSDGSFASTPPVAHNTPQYTLADADMRNVYCAFCICSLLGEPAWRGIDVEKAVEFIGRCRTYEGGYGQLPGCEAQGGTTYLAIACLRMAPLRHSPEPEPRLSAQARAHTEHWLVHNQDAASGGFRGRTGKPPDSCYCFWAGAALQILEAQDKIDAHALTSFIAHCQFAYGGIAKAPGGFPDPYHTYLALAAAALYTTHLPPTSRVYASAAGWTLAPFDALLSGGAA</sequence>
<comment type="cofactor">
    <cofactor evidence="1">
        <name>Zn(2+)</name>
        <dbReference type="ChEBI" id="CHEBI:29105"/>
    </cofactor>
</comment>
<dbReference type="GO" id="GO:0005953">
    <property type="term" value="C:CAAX-protein geranylgeranyltransferase complex"/>
    <property type="evidence" value="ECO:0007669"/>
    <property type="project" value="TreeGrafter"/>
</dbReference>
<dbReference type="AlphaFoldDB" id="A0A8H6S6L3"/>
<evidence type="ECO:0000256" key="4">
    <source>
        <dbReference type="ARBA" id="ARBA00022679"/>
    </source>
</evidence>
<evidence type="ECO:0000256" key="7">
    <source>
        <dbReference type="ARBA" id="ARBA00022833"/>
    </source>
</evidence>
<evidence type="ECO:0000256" key="2">
    <source>
        <dbReference type="ARBA" id="ARBA00010497"/>
    </source>
</evidence>
<evidence type="ECO:0000256" key="3">
    <source>
        <dbReference type="ARBA" id="ARBA00022602"/>
    </source>
</evidence>
<keyword evidence="10" id="KW-1185">Reference proteome</keyword>
<dbReference type="EMBL" id="JACAZE010000020">
    <property type="protein sequence ID" value="KAF7293839.1"/>
    <property type="molecule type" value="Genomic_DNA"/>
</dbReference>
<dbReference type="PANTHER" id="PTHR11774">
    <property type="entry name" value="GERANYLGERANYL TRANSFERASE TYPE BETA SUBUNIT"/>
    <property type="match status" value="1"/>
</dbReference>
<dbReference type="InterPro" id="IPR008930">
    <property type="entry name" value="Terpenoid_cyclase/PrenylTrfase"/>
</dbReference>
<dbReference type="Proteomes" id="UP000613580">
    <property type="component" value="Unassembled WGS sequence"/>
</dbReference>
<dbReference type="Pfam" id="PF00432">
    <property type="entry name" value="Prenyltrans"/>
    <property type="match status" value="1"/>
</dbReference>
<dbReference type="GO" id="GO:0046872">
    <property type="term" value="F:metal ion binding"/>
    <property type="evidence" value="ECO:0007669"/>
    <property type="project" value="UniProtKB-KW"/>
</dbReference>
<keyword evidence="6" id="KW-0677">Repeat</keyword>
<dbReference type="PANTHER" id="PTHR11774:SF4">
    <property type="entry name" value="GERANYLGERANYL TRANSFERASE TYPE-1 SUBUNIT BETA"/>
    <property type="match status" value="1"/>
</dbReference>
<accession>A0A8H6S6L3</accession>
<dbReference type="GO" id="GO:0004662">
    <property type="term" value="F:CAAX-protein geranylgeranyltransferase activity"/>
    <property type="evidence" value="ECO:0007669"/>
    <property type="project" value="TreeGrafter"/>
</dbReference>
<reference evidence="9" key="1">
    <citation type="submission" date="2020-05" db="EMBL/GenBank/DDBJ databases">
        <title>Mycena genomes resolve the evolution of fungal bioluminescence.</title>
        <authorList>
            <person name="Tsai I.J."/>
        </authorList>
    </citation>
    <scope>NUCLEOTIDE SEQUENCE</scope>
    <source>
        <strain evidence="9">110903Hualien_Pintung</strain>
    </source>
</reference>
<evidence type="ECO:0000256" key="1">
    <source>
        <dbReference type="ARBA" id="ARBA00001947"/>
    </source>
</evidence>
<evidence type="ECO:0000256" key="5">
    <source>
        <dbReference type="ARBA" id="ARBA00022723"/>
    </source>
</evidence>
<evidence type="ECO:0000259" key="8">
    <source>
        <dbReference type="Pfam" id="PF00432"/>
    </source>
</evidence>
<evidence type="ECO:0000313" key="10">
    <source>
        <dbReference type="Proteomes" id="UP000613580"/>
    </source>
</evidence>
<dbReference type="OrthoDB" id="24893at2759"/>
<evidence type="ECO:0000313" key="9">
    <source>
        <dbReference type="EMBL" id="KAF7293839.1"/>
    </source>
</evidence>
<organism evidence="9 10">
    <name type="scientific">Mycena chlorophos</name>
    <name type="common">Agaric fungus</name>
    <name type="synonym">Agaricus chlorophos</name>
    <dbReference type="NCBI Taxonomy" id="658473"/>
    <lineage>
        <taxon>Eukaryota</taxon>
        <taxon>Fungi</taxon>
        <taxon>Dikarya</taxon>
        <taxon>Basidiomycota</taxon>
        <taxon>Agaricomycotina</taxon>
        <taxon>Agaricomycetes</taxon>
        <taxon>Agaricomycetidae</taxon>
        <taxon>Agaricales</taxon>
        <taxon>Marasmiineae</taxon>
        <taxon>Mycenaceae</taxon>
        <taxon>Mycena</taxon>
    </lineage>
</organism>
<comment type="similarity">
    <text evidence="2">Belongs to the protein prenyltransferase subunit beta family.</text>
</comment>